<name>A0A1H7AZ35_9FIRM</name>
<proteinExistence type="predicted"/>
<evidence type="ECO:0000313" key="2">
    <source>
        <dbReference type="Proteomes" id="UP000199662"/>
    </source>
</evidence>
<dbReference type="Proteomes" id="UP000199662">
    <property type="component" value="Unassembled WGS sequence"/>
</dbReference>
<dbReference type="InterPro" id="IPR027417">
    <property type="entry name" value="P-loop_NTPase"/>
</dbReference>
<dbReference type="Gene3D" id="3.40.50.300">
    <property type="entry name" value="P-loop containing nucleotide triphosphate hydrolases"/>
    <property type="match status" value="1"/>
</dbReference>
<keyword evidence="2" id="KW-1185">Reference proteome</keyword>
<dbReference type="SUPFAM" id="SSF52540">
    <property type="entry name" value="P-loop containing nucleoside triphosphate hydrolases"/>
    <property type="match status" value="1"/>
</dbReference>
<evidence type="ECO:0008006" key="3">
    <source>
        <dbReference type="Google" id="ProtNLM"/>
    </source>
</evidence>
<reference evidence="1 2" key="1">
    <citation type="submission" date="2016-10" db="EMBL/GenBank/DDBJ databases">
        <authorList>
            <person name="de Groot N.N."/>
        </authorList>
    </citation>
    <scope>NUCLEOTIDE SEQUENCE [LARGE SCALE GENOMIC DNA]</scope>
    <source>
        <strain evidence="1 2">DSM 2179</strain>
    </source>
</reference>
<dbReference type="STRING" id="84035.SAMN05660742_11321"/>
<sequence>MTQSAELTGGAGFSFEAAVAAFYMAALLEEDTAPALHNRIVSRVALQQAAFGEPLDDIIVDAHSNSGELGRLSLQVKRSLTVSIAASNTDFREIVKNSWATLLKEGFRENIDRYGAAVGTISEASWRDLYSVCDFARASLTYQTFFQRFNENGNAGSNHLRIVEVFRTLLNEYAGQSVTDCDLYCFLKHFVLIKFDFLHDEATAPVEAIKQLRHTLAISEQSRASDLWVRLVILSREGAGRSEEFSRLSLLAKLAGEYRFTGASSMKAALDLLTQLTHLWLEDITSEIDDFHVARRSLLEEINSLLASHRFIQIKGLPGTGKSVLLKEIVQSKLDDGTVLFLKSDRLNGNSWATFANSIGLTTQNTEILLSEIAVTGTPTLFIDGIDRIQPTHRKIVLDLVNTIINSPVLSCWRFVVTSRDVGIEPLRNWLPAKLFSNGGVGTVTVEPLNDDEAKILAIAKPELRALLFAAGRVKEIARRPFFAYVLARGISAATMQTSFVPQSEVNLIEAWWDGGGYHSESQEIFKRQHALEELARVSARRFGLKILYSELSISTTEILHNLINDGIIREMKKGIACKFAHDIFFEWSEFYLLRRKDENWIDALIDAGEPPILGRVVELLSQSFFPSEQEWLAHLMRIEVSVLRSQWQRAWLLGPFGMPDFKDSITTFEKAISQDNYRRLRSLFVWFQAEKTVPNKLVLNGQLISTELPSSEIIRIADILGWPSDFSTWRRLIMWTLEQVDYFPCTVIPDIISVFEVWQNAFANYQNVLSDRIVKKCLDWLIDIEDKLHPEERSYNLEKWRELDHDNLKNLETSLRRLVLRSTRTASAIVKAYLERAILKERIRNEIFPDVIDFSVILAEQLPNILAELTCAELKEELPEDIQKRWKTERHSMPFSQTTLSSHDWNHLSVGRDHQVFSPPSPLREPFNSLFNSSSQQALELIRDLLNHVMTAWLQLHKLSHENRGTPIPVVIEFSWGQQTFWGDCPEYGWFRGWSGPEVVQCALMALENWAFQEIEEGRDVDSVLHDVIQGHQSCSVLGIAIAIILETQHVSKTTLAILACQRLWHIDLRRQLEEHPNIPSNLIGFTKITGQENADKLHFEAVKAANGRKCRRMSLRDLTPLFIWNQDEDIRQTTREALVRFPVDLPFAYEEEKASQSRVKEFLSTAEIWAEWGKQGNYKMRPNAGDESSVIVQLENPKLETPEMQAKLTHQAENMRELTLWNWVHKTFEKNSLCCDMGLAEVFQIAKEFDRPDLFSSRTSDNTKILGSVAGVAAAILCFNREDPENTLWASEVIARAYDTPEIEHTVHSSRAILPWHPCIFVARALTAEIQQYSDPVSKEKLLVLAGHPLECISLEALKGAFDCWNVDNRLAWAALDLGLRLSIGSRRGVRSAYGYDSMEDEKSRQQSVNKALEGYWGNQTYIDLTPPPQPWVQTATKKNVFGKLFASAQTWHEPDRFWRWDYAPKVLKLVPIEKIMLDPARRAQFMCLCDSFLSWTFEKINPSWQNDASQKKDRKKTALFAWKRELSRLLANISGYLDTNVVRTRFLNPILVQEDELCASFLAPFITTFTCIYILDTKIVGTNAIQILDICVDRLLLDHTFKKNGYKDGVLYGSDLPYIVRDLFFISVENADGAARFANGRWEEIHLVLPIIDKFVRNTGWASTVASAFLTLCERCGPCYPVELFADQLLAFLDINHLPGWRGTTLPARIAGLIQIYADRRYPLEPQLAQKMLRILDILVNLGDRRSAALQSSEAFRDVRISQ</sequence>
<protein>
    <recommendedName>
        <fullName evidence="3">AAA+ ATPase domain-containing protein</fullName>
    </recommendedName>
</protein>
<dbReference type="EMBL" id="FNZK01000013">
    <property type="protein sequence ID" value="SEJ66325.1"/>
    <property type="molecule type" value="Genomic_DNA"/>
</dbReference>
<evidence type="ECO:0000313" key="1">
    <source>
        <dbReference type="EMBL" id="SEJ66325.1"/>
    </source>
</evidence>
<organism evidence="1 2">
    <name type="scientific">Propionispira arboris</name>
    <dbReference type="NCBI Taxonomy" id="84035"/>
    <lineage>
        <taxon>Bacteria</taxon>
        <taxon>Bacillati</taxon>
        <taxon>Bacillota</taxon>
        <taxon>Negativicutes</taxon>
        <taxon>Selenomonadales</taxon>
        <taxon>Selenomonadaceae</taxon>
        <taxon>Propionispira</taxon>
    </lineage>
</organism>
<gene>
    <name evidence="1" type="ORF">SAMN05660742_11321</name>
</gene>
<dbReference type="RefSeq" id="WP_091832423.1">
    <property type="nucleotide sequence ID" value="NZ_FNZK01000013.1"/>
</dbReference>
<accession>A0A1H7AZ35</accession>